<gene>
    <name evidence="8" type="ORF">M409DRAFT_30774</name>
</gene>
<accession>A0A6A6BVB7</accession>
<dbReference type="Proteomes" id="UP000799537">
    <property type="component" value="Unassembled WGS sequence"/>
</dbReference>
<dbReference type="InterPro" id="IPR038491">
    <property type="entry name" value="Velvet_dom_sf"/>
</dbReference>
<name>A0A6A6BVB7_ZASCE</name>
<protein>
    <recommendedName>
        <fullName evidence="7">Velvet domain-containing protein</fullName>
    </recommendedName>
</protein>
<evidence type="ECO:0000313" key="8">
    <source>
        <dbReference type="EMBL" id="KAF2158744.1"/>
    </source>
</evidence>
<organism evidence="8 9">
    <name type="scientific">Zasmidium cellare ATCC 36951</name>
    <dbReference type="NCBI Taxonomy" id="1080233"/>
    <lineage>
        <taxon>Eukaryota</taxon>
        <taxon>Fungi</taxon>
        <taxon>Dikarya</taxon>
        <taxon>Ascomycota</taxon>
        <taxon>Pezizomycotina</taxon>
        <taxon>Dothideomycetes</taxon>
        <taxon>Dothideomycetidae</taxon>
        <taxon>Mycosphaerellales</taxon>
        <taxon>Mycosphaerellaceae</taxon>
        <taxon>Zasmidium</taxon>
    </lineage>
</organism>
<evidence type="ECO:0000256" key="6">
    <source>
        <dbReference type="ARBA" id="ARBA00038045"/>
    </source>
</evidence>
<evidence type="ECO:0000256" key="1">
    <source>
        <dbReference type="ARBA" id="ARBA00004123"/>
    </source>
</evidence>
<dbReference type="GO" id="GO:0005634">
    <property type="term" value="C:nucleus"/>
    <property type="evidence" value="ECO:0007669"/>
    <property type="project" value="UniProtKB-SubCell"/>
</dbReference>
<evidence type="ECO:0000256" key="5">
    <source>
        <dbReference type="ARBA" id="ARBA00023242"/>
    </source>
</evidence>
<keyword evidence="4" id="KW-0804">Transcription</keyword>
<sequence>MLDGLRQDERFAPYFDTHYNDAYSDTQRALRDPSAHLPPHYDSRSGHMPQKTLLKMPEERASKQTNCSSGALGLHRSKDSYSSVYEGLKYSLVVVRQTPRALTIDSAQRLGLMVPPIDVRLIVDDELGNEVDFDRVPCAKSFVLRVDLIDGTSGDETYIIEGNGQQTLNYALTPSYLDNESGFLFVLSDLRVGTTGTYRLRLRLFNIGYTTPSGKLFVLAWLLSDRFKV</sequence>
<dbReference type="RefSeq" id="XP_033659633.1">
    <property type="nucleotide sequence ID" value="XM_033810072.1"/>
</dbReference>
<evidence type="ECO:0000256" key="4">
    <source>
        <dbReference type="ARBA" id="ARBA00023163"/>
    </source>
</evidence>
<keyword evidence="9" id="KW-1185">Reference proteome</keyword>
<keyword evidence="5" id="KW-0539">Nucleus</keyword>
<proteinExistence type="inferred from homology"/>
<reference evidence="8" key="1">
    <citation type="journal article" date="2020" name="Stud. Mycol.">
        <title>101 Dothideomycetes genomes: a test case for predicting lifestyles and emergence of pathogens.</title>
        <authorList>
            <person name="Haridas S."/>
            <person name="Albert R."/>
            <person name="Binder M."/>
            <person name="Bloem J."/>
            <person name="Labutti K."/>
            <person name="Salamov A."/>
            <person name="Andreopoulos B."/>
            <person name="Baker S."/>
            <person name="Barry K."/>
            <person name="Bills G."/>
            <person name="Bluhm B."/>
            <person name="Cannon C."/>
            <person name="Castanera R."/>
            <person name="Culley D."/>
            <person name="Daum C."/>
            <person name="Ezra D."/>
            <person name="Gonzalez J."/>
            <person name="Henrissat B."/>
            <person name="Kuo A."/>
            <person name="Liang C."/>
            <person name="Lipzen A."/>
            <person name="Lutzoni F."/>
            <person name="Magnuson J."/>
            <person name="Mondo S."/>
            <person name="Nolan M."/>
            <person name="Ohm R."/>
            <person name="Pangilinan J."/>
            <person name="Park H.-J."/>
            <person name="Ramirez L."/>
            <person name="Alfaro M."/>
            <person name="Sun H."/>
            <person name="Tritt A."/>
            <person name="Yoshinaga Y."/>
            <person name="Zwiers L.-H."/>
            <person name="Turgeon B."/>
            <person name="Goodwin S."/>
            <person name="Spatafora J."/>
            <person name="Crous P."/>
            <person name="Grigoriev I."/>
        </authorList>
    </citation>
    <scope>NUCLEOTIDE SEQUENCE</scope>
    <source>
        <strain evidence="8">ATCC 36951</strain>
    </source>
</reference>
<evidence type="ECO:0000259" key="7">
    <source>
        <dbReference type="PROSITE" id="PS51821"/>
    </source>
</evidence>
<evidence type="ECO:0000256" key="2">
    <source>
        <dbReference type="ARBA" id="ARBA00022969"/>
    </source>
</evidence>
<feature type="domain" description="Velvet" evidence="7">
    <location>
        <begin position="85"/>
        <end position="229"/>
    </location>
</feature>
<keyword evidence="2" id="KW-0749">Sporulation</keyword>
<evidence type="ECO:0000256" key="3">
    <source>
        <dbReference type="ARBA" id="ARBA00023015"/>
    </source>
</evidence>
<dbReference type="Gene3D" id="2.60.40.3960">
    <property type="entry name" value="Velvet domain"/>
    <property type="match status" value="1"/>
</dbReference>
<comment type="similarity">
    <text evidence="6">Belongs to the velvet family. VelB subfamily.</text>
</comment>
<dbReference type="EMBL" id="ML993650">
    <property type="protein sequence ID" value="KAF2158744.1"/>
    <property type="molecule type" value="Genomic_DNA"/>
</dbReference>
<dbReference type="PROSITE" id="PS51821">
    <property type="entry name" value="VELVET"/>
    <property type="match status" value="1"/>
</dbReference>
<dbReference type="AlphaFoldDB" id="A0A6A6BVB7"/>
<dbReference type="GO" id="GO:0030435">
    <property type="term" value="P:sporulation resulting in formation of a cellular spore"/>
    <property type="evidence" value="ECO:0007669"/>
    <property type="project" value="UniProtKB-KW"/>
</dbReference>
<keyword evidence="3" id="KW-0805">Transcription regulation</keyword>
<evidence type="ECO:0000313" key="9">
    <source>
        <dbReference type="Proteomes" id="UP000799537"/>
    </source>
</evidence>
<dbReference type="PANTHER" id="PTHR33572:SF3">
    <property type="entry name" value="VELVET COMPLEX SUBUNIT B"/>
    <property type="match status" value="1"/>
</dbReference>
<dbReference type="PANTHER" id="PTHR33572">
    <property type="entry name" value="SPORE DEVELOPMENT REGULATOR VOSA"/>
    <property type="match status" value="1"/>
</dbReference>
<dbReference type="InterPro" id="IPR037525">
    <property type="entry name" value="Velvet_dom"/>
</dbReference>
<dbReference type="InterPro" id="IPR021740">
    <property type="entry name" value="Velvet"/>
</dbReference>
<comment type="subcellular location">
    <subcellularLocation>
        <location evidence="1">Nucleus</location>
    </subcellularLocation>
</comment>
<dbReference type="Pfam" id="PF11754">
    <property type="entry name" value="Velvet"/>
    <property type="match status" value="1"/>
</dbReference>
<dbReference type="GeneID" id="54563344"/>